<keyword evidence="2" id="KW-0808">Transferase</keyword>
<evidence type="ECO:0000259" key="1">
    <source>
        <dbReference type="Pfam" id="PF13649"/>
    </source>
</evidence>
<keyword evidence="2" id="KW-0489">Methyltransferase</keyword>
<dbReference type="GO" id="GO:0032259">
    <property type="term" value="P:methylation"/>
    <property type="evidence" value="ECO:0007669"/>
    <property type="project" value="UniProtKB-KW"/>
</dbReference>
<dbReference type="KEGG" id="sniv:SFSGTM_16160"/>
<dbReference type="InterPro" id="IPR029063">
    <property type="entry name" value="SAM-dependent_MTases_sf"/>
</dbReference>
<dbReference type="GO" id="GO:0008168">
    <property type="term" value="F:methyltransferase activity"/>
    <property type="evidence" value="ECO:0007669"/>
    <property type="project" value="UniProtKB-KW"/>
</dbReference>
<name>A0A809S2L4_9PROT</name>
<gene>
    <name evidence="2" type="ORF">SFSGTM_16160</name>
</gene>
<dbReference type="InterPro" id="IPR041698">
    <property type="entry name" value="Methyltransf_25"/>
</dbReference>
<evidence type="ECO:0000313" key="3">
    <source>
        <dbReference type="Proteomes" id="UP000463939"/>
    </source>
</evidence>
<accession>A0A809S2L4</accession>
<dbReference type="CDD" id="cd02440">
    <property type="entry name" value="AdoMet_MTases"/>
    <property type="match status" value="1"/>
</dbReference>
<dbReference type="PANTHER" id="PTHR43591:SF109">
    <property type="entry name" value="METHYLTRANSFERASE TYPE 11 DOMAIN-CONTAINING PROTEIN"/>
    <property type="match status" value="1"/>
</dbReference>
<feature type="domain" description="Methyltransferase" evidence="1">
    <location>
        <begin position="29"/>
        <end position="123"/>
    </location>
</feature>
<dbReference type="AlphaFoldDB" id="A0A809S2L4"/>
<dbReference type="RefSeq" id="WP_162084754.1">
    <property type="nucleotide sequence ID" value="NZ_AP021881.1"/>
</dbReference>
<proteinExistence type="predicted"/>
<dbReference type="SUPFAM" id="SSF53335">
    <property type="entry name" value="S-adenosyl-L-methionine-dependent methyltransferases"/>
    <property type="match status" value="1"/>
</dbReference>
<dbReference type="EMBL" id="AP021881">
    <property type="protein sequence ID" value="BBP00908.1"/>
    <property type="molecule type" value="Genomic_DNA"/>
</dbReference>
<dbReference type="Proteomes" id="UP000463939">
    <property type="component" value="Chromosome"/>
</dbReference>
<dbReference type="Gene3D" id="3.40.50.150">
    <property type="entry name" value="Vaccinia Virus protein VP39"/>
    <property type="match status" value="1"/>
</dbReference>
<reference evidence="3" key="1">
    <citation type="submission" date="2019-11" db="EMBL/GenBank/DDBJ databases">
        <title>Isolation and characterization of a novel species in the genus Sulfuriferula.</title>
        <authorList>
            <person name="Mochizuki J."/>
            <person name="Kojima H."/>
            <person name="Fukui M."/>
        </authorList>
    </citation>
    <scope>NUCLEOTIDE SEQUENCE [LARGE SCALE GENOMIC DNA]</scope>
    <source>
        <strain evidence="3">SGTM</strain>
    </source>
</reference>
<keyword evidence="2" id="KW-0830">Ubiquinone</keyword>
<evidence type="ECO:0000313" key="2">
    <source>
        <dbReference type="EMBL" id="BBP00908.1"/>
    </source>
</evidence>
<protein>
    <submittedName>
        <fullName evidence="2">Ubiquinone/menaquinone biosynthesis methyltransferase</fullName>
    </submittedName>
</protein>
<sequence length="237" mass="26236">MQIAIPDIDLICDEQEIYEQLLPLAQANIIELGCGKAEKTRAIAKAGKVAAILALEVDAIQHAQNLTTTDLPNVCFELGCAENIPAADASMDIVLMFKSLHHVPVDKMDLALAEVHRVLKPGGLAYISEPIYAGEFNEVLRLFHDEQQVRAAAFATVERAVSSNLMHLVTQKFFKTPMHFDDFSQFEAKVIKVTHTHHALSPVLHDAVKAEFEKHMTATGANFFMPIRVDLLQKNAI</sequence>
<organism evidence="2 3">
    <name type="scientific">Sulfuriferula nivalis</name>
    <dbReference type="NCBI Taxonomy" id="2675298"/>
    <lineage>
        <taxon>Bacteria</taxon>
        <taxon>Pseudomonadati</taxon>
        <taxon>Pseudomonadota</taxon>
        <taxon>Betaproteobacteria</taxon>
        <taxon>Nitrosomonadales</taxon>
        <taxon>Sulfuricellaceae</taxon>
        <taxon>Sulfuriferula</taxon>
    </lineage>
</organism>
<keyword evidence="3" id="KW-1185">Reference proteome</keyword>
<dbReference type="Pfam" id="PF13649">
    <property type="entry name" value="Methyltransf_25"/>
    <property type="match status" value="1"/>
</dbReference>
<dbReference type="PANTHER" id="PTHR43591">
    <property type="entry name" value="METHYLTRANSFERASE"/>
    <property type="match status" value="1"/>
</dbReference>